<name>B1Y2N0_LEPCP</name>
<gene>
    <name evidence="2" type="ordered locus">Lcho_0974</name>
</gene>
<accession>B1Y2N0</accession>
<dbReference type="eggNOG" id="ENOG5032S2D">
    <property type="taxonomic scope" value="Bacteria"/>
</dbReference>
<dbReference type="Pfam" id="PF18922">
    <property type="entry name" value="DUF5672"/>
    <property type="match status" value="1"/>
</dbReference>
<sequence length="271" mass="30572">MLHLPDVTLACVDTRTPALALAAMQHCMSQVRFARALLFTSPDWLARMPPDITAVPLEIDSVAAYSQFMLQGLDAHIGTRHVLVVQWDGYVLDATRWQPEFLDCDYIGAPLRGEPPERSVGNGGFSLRSKKLLRAMHDPAMVIRHPEDICICHDNRERLMRDHGIRFAEPGLAARFAYERLAPDGPTFGFHGLFNMHQVLAPAALHRLICDLPDSFGRGLDAHDLCRSLIASNRLDTAAEILGKRKRLGMRDRRTLRLHVQMAWARLFNRP</sequence>
<dbReference type="HOGENOM" id="CLU_082665_0_0_4"/>
<dbReference type="STRING" id="395495.Lcho_0974"/>
<dbReference type="Proteomes" id="UP000001693">
    <property type="component" value="Chromosome"/>
</dbReference>
<organism evidence="2 3">
    <name type="scientific">Leptothrix cholodnii (strain ATCC 51168 / LMG 8142 / SP-6)</name>
    <name type="common">Leptothrix discophora (strain SP-6)</name>
    <dbReference type="NCBI Taxonomy" id="395495"/>
    <lineage>
        <taxon>Bacteria</taxon>
        <taxon>Pseudomonadati</taxon>
        <taxon>Pseudomonadota</taxon>
        <taxon>Betaproteobacteria</taxon>
        <taxon>Burkholderiales</taxon>
        <taxon>Sphaerotilaceae</taxon>
        <taxon>Leptothrix</taxon>
    </lineage>
</organism>
<dbReference type="AlphaFoldDB" id="B1Y2N0"/>
<keyword evidence="3" id="KW-1185">Reference proteome</keyword>
<evidence type="ECO:0000313" key="3">
    <source>
        <dbReference type="Proteomes" id="UP000001693"/>
    </source>
</evidence>
<feature type="domain" description="DUF5672" evidence="1">
    <location>
        <begin position="59"/>
        <end position="181"/>
    </location>
</feature>
<proteinExistence type="predicted"/>
<dbReference type="InterPro" id="IPR043729">
    <property type="entry name" value="DUF5672"/>
</dbReference>
<reference evidence="2 3" key="1">
    <citation type="submission" date="2008-03" db="EMBL/GenBank/DDBJ databases">
        <title>Complete sequence of Leptothrix cholodnii SP-6.</title>
        <authorList>
            <consortium name="US DOE Joint Genome Institute"/>
            <person name="Copeland A."/>
            <person name="Lucas S."/>
            <person name="Lapidus A."/>
            <person name="Glavina del Rio T."/>
            <person name="Dalin E."/>
            <person name="Tice H."/>
            <person name="Bruce D."/>
            <person name="Goodwin L."/>
            <person name="Pitluck S."/>
            <person name="Chertkov O."/>
            <person name="Brettin T."/>
            <person name="Detter J.C."/>
            <person name="Han C."/>
            <person name="Kuske C.R."/>
            <person name="Schmutz J."/>
            <person name="Larimer F."/>
            <person name="Land M."/>
            <person name="Hauser L."/>
            <person name="Kyrpides N."/>
            <person name="Lykidis A."/>
            <person name="Emerson D."/>
            <person name="Richardson P."/>
        </authorList>
    </citation>
    <scope>NUCLEOTIDE SEQUENCE [LARGE SCALE GENOMIC DNA]</scope>
    <source>
        <strain evidence="3">ATCC 51168 / LMG 8142 / SP-6</strain>
    </source>
</reference>
<dbReference type="EMBL" id="CP001013">
    <property type="protein sequence ID" value="ACB33246.1"/>
    <property type="molecule type" value="Genomic_DNA"/>
</dbReference>
<evidence type="ECO:0000313" key="2">
    <source>
        <dbReference type="EMBL" id="ACB33246.1"/>
    </source>
</evidence>
<evidence type="ECO:0000259" key="1">
    <source>
        <dbReference type="Pfam" id="PF18922"/>
    </source>
</evidence>
<dbReference type="RefSeq" id="WP_012346008.1">
    <property type="nucleotide sequence ID" value="NC_010524.1"/>
</dbReference>
<protein>
    <recommendedName>
        <fullName evidence="1">DUF5672 domain-containing protein</fullName>
    </recommendedName>
</protein>
<dbReference type="OrthoDB" id="7391526at2"/>
<dbReference type="KEGG" id="lch:Lcho_0974"/>